<reference evidence="1 2" key="1">
    <citation type="submission" date="2014-07" db="EMBL/GenBank/DDBJ databases">
        <title>Draft genome sequence of Thalassospira xianhensis P-4 (MCCC 1A02616).</title>
        <authorList>
            <person name="Lai Q."/>
            <person name="Shao Z."/>
        </authorList>
    </citation>
    <scope>NUCLEOTIDE SEQUENCE [LARGE SCALE GENOMIC DNA]</scope>
    <source>
        <strain evidence="1 2">MCCC 1A02616</strain>
    </source>
</reference>
<evidence type="ECO:0000313" key="2">
    <source>
        <dbReference type="Proteomes" id="UP000252419"/>
    </source>
</evidence>
<evidence type="ECO:0000313" key="1">
    <source>
        <dbReference type="EMBL" id="RCK07578.1"/>
    </source>
</evidence>
<gene>
    <name evidence="1" type="ORF">TH5_00385</name>
</gene>
<accession>A0A367UH90</accession>
<sequence>MQARATKCVDKEYVQDVSKFQGIFYFKLSSEERGPMSQPNRAIACYDHKGLANALAMGKLLFGDDLKVGTMLDLVNARCEGDLDSLAYTRYFATHSMCYIGYHAGHPKMVVAHGAVGQFADLDDLVRAWDRQGSSPTVEKYAEVTSEAFSELISLSQGDDRIYVVDLVPVLVRLQGNHDLEVPFNYIGDDTEICDTFDGAFKDLVLAVFGPRWEAYLSHAASLGIDFSDRSFDFSEMLPELYSPVWDYLRLGHLAICNPIVAEQYSCRSRGNRPATLSLKMSLQSKGESARLIAMNGSGPGTLIEDGFEDNLYAELFKPPLDLLQGFLVKPLEGHLSEELGEPPYKLMKRDKWHVIEAPRTGDLDTGIGKFIVLTCKEVGKAIHLPKTDSLLGSFLRYEKREIRAIMPAHANAYDISMIGQSDDGKHFSLWVQFYHVTFDRSRILLSPEQMKWDRKVLRMLNRIEP</sequence>
<organism evidence="1 2">
    <name type="scientific">Thalassospira xianhensis MCCC 1A02616</name>
    <dbReference type="NCBI Taxonomy" id="1177929"/>
    <lineage>
        <taxon>Bacteria</taxon>
        <taxon>Pseudomonadati</taxon>
        <taxon>Pseudomonadota</taxon>
        <taxon>Alphaproteobacteria</taxon>
        <taxon>Rhodospirillales</taxon>
        <taxon>Thalassospiraceae</taxon>
        <taxon>Thalassospira</taxon>
    </lineage>
</organism>
<proteinExistence type="predicted"/>
<protein>
    <submittedName>
        <fullName evidence="1">Uncharacterized protein</fullName>
    </submittedName>
</protein>
<comment type="caution">
    <text evidence="1">The sequence shown here is derived from an EMBL/GenBank/DDBJ whole genome shotgun (WGS) entry which is preliminary data.</text>
</comment>
<keyword evidence="2" id="KW-1185">Reference proteome</keyword>
<dbReference type="Proteomes" id="UP000252419">
    <property type="component" value="Unassembled WGS sequence"/>
</dbReference>
<name>A0A367UH90_9PROT</name>
<dbReference type="EMBL" id="JPWA01000001">
    <property type="protein sequence ID" value="RCK07578.1"/>
    <property type="molecule type" value="Genomic_DNA"/>
</dbReference>
<dbReference type="AlphaFoldDB" id="A0A367UH90"/>